<name>A0ABR3VKE6_9PEZI</name>
<evidence type="ECO:0000256" key="1">
    <source>
        <dbReference type="SAM" id="MobiDB-lite"/>
    </source>
</evidence>
<dbReference type="Proteomes" id="UP001586593">
    <property type="component" value="Unassembled WGS sequence"/>
</dbReference>
<gene>
    <name evidence="2" type="ORF">VTK73DRAFT_3212</name>
</gene>
<comment type="caution">
    <text evidence="2">The sequence shown here is derived from an EMBL/GenBank/DDBJ whole genome shotgun (WGS) entry which is preliminary data.</text>
</comment>
<sequence length="207" mass="22961">MNIESNKATKKVWRTIVRKEATGIRILSAKQTLCWCCRPLQRRIRWSWGELKVSAVVRVQTGCLQGVSPSQRRRTGCCHLSRKEDKSPEEGLPSAAALARVGGHGSFRKAQARAGKENKKKRTTDPTTTHAGRAGKRSIGESNTACPLHPRARLMIVLEPSRLPGPLCKLQCMELPTHPRVPTAGKPGLRFGSELTLPHEPLRQVRL</sequence>
<keyword evidence="3" id="KW-1185">Reference proteome</keyword>
<evidence type="ECO:0000313" key="3">
    <source>
        <dbReference type="Proteomes" id="UP001586593"/>
    </source>
</evidence>
<evidence type="ECO:0000313" key="2">
    <source>
        <dbReference type="EMBL" id="KAL1842072.1"/>
    </source>
</evidence>
<accession>A0ABR3VKE6</accession>
<reference evidence="2 3" key="1">
    <citation type="journal article" date="2024" name="Commun. Biol.">
        <title>Comparative genomic analysis of thermophilic fungi reveals convergent evolutionary adaptations and gene losses.</title>
        <authorList>
            <person name="Steindorff A.S."/>
            <person name="Aguilar-Pontes M.V."/>
            <person name="Robinson A.J."/>
            <person name="Andreopoulos B."/>
            <person name="LaButti K."/>
            <person name="Kuo A."/>
            <person name="Mondo S."/>
            <person name="Riley R."/>
            <person name="Otillar R."/>
            <person name="Haridas S."/>
            <person name="Lipzen A."/>
            <person name="Grimwood J."/>
            <person name="Schmutz J."/>
            <person name="Clum A."/>
            <person name="Reid I.D."/>
            <person name="Moisan M.C."/>
            <person name="Butler G."/>
            <person name="Nguyen T.T.M."/>
            <person name="Dewar K."/>
            <person name="Conant G."/>
            <person name="Drula E."/>
            <person name="Henrissat B."/>
            <person name="Hansel C."/>
            <person name="Singer S."/>
            <person name="Hutchinson M.I."/>
            <person name="de Vries R.P."/>
            <person name="Natvig D.O."/>
            <person name="Powell A.J."/>
            <person name="Tsang A."/>
            <person name="Grigoriev I.V."/>
        </authorList>
    </citation>
    <scope>NUCLEOTIDE SEQUENCE [LARGE SCALE GENOMIC DNA]</scope>
    <source>
        <strain evidence="2 3">ATCC 24622</strain>
    </source>
</reference>
<feature type="region of interest" description="Disordered" evidence="1">
    <location>
        <begin position="100"/>
        <end position="145"/>
    </location>
</feature>
<dbReference type="EMBL" id="JAZHXJ010001993">
    <property type="protein sequence ID" value="KAL1842072.1"/>
    <property type="molecule type" value="Genomic_DNA"/>
</dbReference>
<organism evidence="2 3">
    <name type="scientific">Phialemonium thermophilum</name>
    <dbReference type="NCBI Taxonomy" id="223376"/>
    <lineage>
        <taxon>Eukaryota</taxon>
        <taxon>Fungi</taxon>
        <taxon>Dikarya</taxon>
        <taxon>Ascomycota</taxon>
        <taxon>Pezizomycotina</taxon>
        <taxon>Sordariomycetes</taxon>
        <taxon>Sordariomycetidae</taxon>
        <taxon>Cephalothecales</taxon>
        <taxon>Cephalothecaceae</taxon>
        <taxon>Phialemonium</taxon>
    </lineage>
</organism>
<proteinExistence type="predicted"/>
<protein>
    <submittedName>
        <fullName evidence="2">Uncharacterized protein</fullName>
    </submittedName>
</protein>